<feature type="transmembrane region" description="Helical" evidence="1">
    <location>
        <begin position="49"/>
        <end position="68"/>
    </location>
</feature>
<gene>
    <name evidence="2" type="ORF">SFRA_007005</name>
</gene>
<protein>
    <submittedName>
        <fullName evidence="2">Uncharacterized protein</fullName>
    </submittedName>
</protein>
<comment type="caution">
    <text evidence="2">The sequence shown here is derived from an EMBL/GenBank/DDBJ whole genome shotgun (WGS) entry which is preliminary data.</text>
</comment>
<keyword evidence="1" id="KW-0472">Membrane</keyword>
<keyword evidence="1" id="KW-1133">Transmembrane helix</keyword>
<dbReference type="RefSeq" id="WP_043470694.1">
    <property type="nucleotide sequence ID" value="NZ_CP134822.1"/>
</dbReference>
<name>A0A3R7G0I3_9ACTN</name>
<keyword evidence="3" id="KW-1185">Reference proteome</keyword>
<organism evidence="2 3">
    <name type="scientific">Streptomyces xinghaiensis</name>
    <dbReference type="NCBI Taxonomy" id="1038928"/>
    <lineage>
        <taxon>Bacteria</taxon>
        <taxon>Bacillati</taxon>
        <taxon>Actinomycetota</taxon>
        <taxon>Actinomycetes</taxon>
        <taxon>Kitasatosporales</taxon>
        <taxon>Streptomycetaceae</taxon>
        <taxon>Streptomyces</taxon>
    </lineage>
</organism>
<evidence type="ECO:0000313" key="3">
    <source>
        <dbReference type="Proteomes" id="UP000028058"/>
    </source>
</evidence>
<dbReference type="Proteomes" id="UP000028058">
    <property type="component" value="Unassembled WGS sequence"/>
</dbReference>
<sequence length="193" mass="21374">MIGAAVFTGAFAVAFLAFALFVDPRKLWWRFRARHFEHPEAHEPSAASFMWRRVLLGVLGLVLVWQCVELLRLAGVFKTGPDHAEVLERVENAALNLETGKDGGQYKMPVGEGSWGFFIDPRLKGPGDDPVAHLVSATDAEGYGEDVERYEIDGICLTVRATPDPGQSEMDHAIDNLTYRVKTDVVDSPCEDE</sequence>
<accession>A0A3R7G0I3</accession>
<dbReference type="EMBL" id="JNAD02000002">
    <property type="protein sequence ID" value="RKM98237.1"/>
    <property type="molecule type" value="Genomic_DNA"/>
</dbReference>
<evidence type="ECO:0000313" key="2">
    <source>
        <dbReference type="EMBL" id="RKM98237.1"/>
    </source>
</evidence>
<dbReference type="AlphaFoldDB" id="A0A3R7G0I3"/>
<dbReference type="OrthoDB" id="4301915at2"/>
<proteinExistence type="predicted"/>
<keyword evidence="1" id="KW-0812">Transmembrane</keyword>
<evidence type="ECO:0000256" key="1">
    <source>
        <dbReference type="SAM" id="Phobius"/>
    </source>
</evidence>
<reference evidence="2 3" key="1">
    <citation type="journal article" date="2014" name="Genome Announc.">
        <title>Draft Genome Sequence of Streptomyces fradiae ATCC 19609, a Strain Highly Sensitive to Antibiotics.</title>
        <authorList>
            <person name="Bekker O.B."/>
            <person name="Klimina K.M."/>
            <person name="Vatlin A.A."/>
            <person name="Zakharevich N.V."/>
            <person name="Kasianov A.S."/>
            <person name="Danilenko V.N."/>
        </authorList>
    </citation>
    <scope>NUCLEOTIDE SEQUENCE [LARGE SCALE GENOMIC DNA]</scope>
    <source>
        <strain evidence="2 3">ATCC 19609</strain>
    </source>
</reference>